<comment type="subcellular location">
    <subcellularLocation>
        <location evidence="1">Nucleus</location>
    </subcellularLocation>
</comment>
<dbReference type="PROSITE" id="PS00678">
    <property type="entry name" value="WD_REPEATS_1"/>
    <property type="match status" value="2"/>
</dbReference>
<feature type="compositionally biased region" description="Basic and acidic residues" evidence="6">
    <location>
        <begin position="131"/>
        <end position="147"/>
    </location>
</feature>
<dbReference type="PROSITE" id="PS50294">
    <property type="entry name" value="WD_REPEATS_REGION"/>
    <property type="match status" value="5"/>
</dbReference>
<dbReference type="Gene3D" id="1.20.960.30">
    <property type="match status" value="1"/>
</dbReference>
<keyword evidence="2 5" id="KW-0853">WD repeat</keyword>
<feature type="compositionally biased region" description="Low complexity" evidence="6">
    <location>
        <begin position="154"/>
        <end position="174"/>
    </location>
</feature>
<dbReference type="InterPro" id="IPR019775">
    <property type="entry name" value="WD40_repeat_CS"/>
</dbReference>
<dbReference type="InterPro" id="IPR001680">
    <property type="entry name" value="WD40_rpt"/>
</dbReference>
<dbReference type="AlphaFoldDB" id="A0AAD4C1V2"/>
<accession>A0AAD4C1V2</accession>
<dbReference type="GO" id="GO:0034967">
    <property type="term" value="C:Set3 complex"/>
    <property type="evidence" value="ECO:0007669"/>
    <property type="project" value="TreeGrafter"/>
</dbReference>
<proteinExistence type="predicted"/>
<keyword evidence="8" id="KW-1185">Reference proteome</keyword>
<dbReference type="Proteomes" id="UP001194468">
    <property type="component" value="Unassembled WGS sequence"/>
</dbReference>
<feature type="repeat" description="WD" evidence="5">
    <location>
        <begin position="465"/>
        <end position="506"/>
    </location>
</feature>
<dbReference type="SUPFAM" id="SSF50978">
    <property type="entry name" value="WD40 repeat-like"/>
    <property type="match status" value="1"/>
</dbReference>
<evidence type="ECO:0000256" key="3">
    <source>
        <dbReference type="ARBA" id="ARBA00022737"/>
    </source>
</evidence>
<reference evidence="7" key="2">
    <citation type="journal article" date="2020" name="Nat. Commun.">
        <title>Large-scale genome sequencing of mycorrhizal fungi provides insights into the early evolution of symbiotic traits.</title>
        <authorList>
            <person name="Miyauchi S."/>
            <person name="Kiss E."/>
            <person name="Kuo A."/>
            <person name="Drula E."/>
            <person name="Kohler A."/>
            <person name="Sanchez-Garcia M."/>
            <person name="Morin E."/>
            <person name="Andreopoulos B."/>
            <person name="Barry K.W."/>
            <person name="Bonito G."/>
            <person name="Buee M."/>
            <person name="Carver A."/>
            <person name="Chen C."/>
            <person name="Cichocki N."/>
            <person name="Clum A."/>
            <person name="Culley D."/>
            <person name="Crous P.W."/>
            <person name="Fauchery L."/>
            <person name="Girlanda M."/>
            <person name="Hayes R.D."/>
            <person name="Keri Z."/>
            <person name="LaButti K."/>
            <person name="Lipzen A."/>
            <person name="Lombard V."/>
            <person name="Magnuson J."/>
            <person name="Maillard F."/>
            <person name="Murat C."/>
            <person name="Nolan M."/>
            <person name="Ohm R.A."/>
            <person name="Pangilinan J."/>
            <person name="Pereira M.F."/>
            <person name="Perotto S."/>
            <person name="Peter M."/>
            <person name="Pfister S."/>
            <person name="Riley R."/>
            <person name="Sitrit Y."/>
            <person name="Stielow J.B."/>
            <person name="Szollosi G."/>
            <person name="Zifcakova L."/>
            <person name="Stursova M."/>
            <person name="Spatafora J.W."/>
            <person name="Tedersoo L."/>
            <person name="Vaario L.M."/>
            <person name="Yamada A."/>
            <person name="Yan M."/>
            <person name="Wang P."/>
            <person name="Xu J."/>
            <person name="Bruns T."/>
            <person name="Baldrian P."/>
            <person name="Vilgalys R."/>
            <person name="Dunand C."/>
            <person name="Henrissat B."/>
            <person name="Grigoriev I.V."/>
            <person name="Hibbett D."/>
            <person name="Nagy L.G."/>
            <person name="Martin F.M."/>
        </authorList>
    </citation>
    <scope>NUCLEOTIDE SEQUENCE</scope>
    <source>
        <strain evidence="7">BED1</strain>
    </source>
</reference>
<dbReference type="PROSITE" id="PS50082">
    <property type="entry name" value="WD_REPEATS_2"/>
    <property type="match status" value="5"/>
</dbReference>
<feature type="repeat" description="WD" evidence="5">
    <location>
        <begin position="191"/>
        <end position="233"/>
    </location>
</feature>
<reference evidence="7" key="1">
    <citation type="submission" date="2019-10" db="EMBL/GenBank/DDBJ databases">
        <authorList>
            <consortium name="DOE Joint Genome Institute"/>
            <person name="Kuo A."/>
            <person name="Miyauchi S."/>
            <person name="Kiss E."/>
            <person name="Drula E."/>
            <person name="Kohler A."/>
            <person name="Sanchez-Garcia M."/>
            <person name="Andreopoulos B."/>
            <person name="Barry K.W."/>
            <person name="Bonito G."/>
            <person name="Buee M."/>
            <person name="Carver A."/>
            <person name="Chen C."/>
            <person name="Cichocki N."/>
            <person name="Clum A."/>
            <person name="Culley D."/>
            <person name="Crous P.W."/>
            <person name="Fauchery L."/>
            <person name="Girlanda M."/>
            <person name="Hayes R."/>
            <person name="Keri Z."/>
            <person name="LaButti K."/>
            <person name="Lipzen A."/>
            <person name="Lombard V."/>
            <person name="Magnuson J."/>
            <person name="Maillard F."/>
            <person name="Morin E."/>
            <person name="Murat C."/>
            <person name="Nolan M."/>
            <person name="Ohm R."/>
            <person name="Pangilinan J."/>
            <person name="Pereira M."/>
            <person name="Perotto S."/>
            <person name="Peter M."/>
            <person name="Riley R."/>
            <person name="Sitrit Y."/>
            <person name="Stielow B."/>
            <person name="Szollosi G."/>
            <person name="Zifcakova L."/>
            <person name="Stursova M."/>
            <person name="Spatafora J.W."/>
            <person name="Tedersoo L."/>
            <person name="Vaario L.-M."/>
            <person name="Yamada A."/>
            <person name="Yan M."/>
            <person name="Wang P."/>
            <person name="Xu J."/>
            <person name="Bruns T."/>
            <person name="Baldrian P."/>
            <person name="Vilgalys R."/>
            <person name="Henrissat B."/>
            <person name="Grigoriev I.V."/>
            <person name="Hibbett D."/>
            <person name="Nagy L.G."/>
            <person name="Martin F.M."/>
        </authorList>
    </citation>
    <scope>NUCLEOTIDE SEQUENCE</scope>
    <source>
        <strain evidence="7">BED1</strain>
    </source>
</reference>
<name>A0AAD4C1V2_BOLED</name>
<dbReference type="SMART" id="SM00320">
    <property type="entry name" value="WD40"/>
    <property type="match status" value="7"/>
</dbReference>
<dbReference type="GO" id="GO:0006357">
    <property type="term" value="P:regulation of transcription by RNA polymerase II"/>
    <property type="evidence" value="ECO:0007669"/>
    <property type="project" value="TreeGrafter"/>
</dbReference>
<dbReference type="InterPro" id="IPR015943">
    <property type="entry name" value="WD40/YVTN_repeat-like_dom_sf"/>
</dbReference>
<dbReference type="PROSITE" id="PS50896">
    <property type="entry name" value="LISH"/>
    <property type="match status" value="1"/>
</dbReference>
<keyword evidence="4" id="KW-0539">Nucleus</keyword>
<dbReference type="Pfam" id="PF08513">
    <property type="entry name" value="LisH"/>
    <property type="match status" value="1"/>
</dbReference>
<dbReference type="PANTHER" id="PTHR22846">
    <property type="entry name" value="WD40 REPEAT PROTEIN"/>
    <property type="match status" value="1"/>
</dbReference>
<evidence type="ECO:0000313" key="7">
    <source>
        <dbReference type="EMBL" id="KAF8445714.1"/>
    </source>
</evidence>
<dbReference type="InterPro" id="IPR036322">
    <property type="entry name" value="WD40_repeat_dom_sf"/>
</dbReference>
<evidence type="ECO:0000256" key="1">
    <source>
        <dbReference type="ARBA" id="ARBA00004123"/>
    </source>
</evidence>
<dbReference type="InterPro" id="IPR006594">
    <property type="entry name" value="LisH"/>
</dbReference>
<organism evidence="7 8">
    <name type="scientific">Boletus edulis BED1</name>
    <dbReference type="NCBI Taxonomy" id="1328754"/>
    <lineage>
        <taxon>Eukaryota</taxon>
        <taxon>Fungi</taxon>
        <taxon>Dikarya</taxon>
        <taxon>Basidiomycota</taxon>
        <taxon>Agaricomycotina</taxon>
        <taxon>Agaricomycetes</taxon>
        <taxon>Agaricomycetidae</taxon>
        <taxon>Boletales</taxon>
        <taxon>Boletineae</taxon>
        <taxon>Boletaceae</taxon>
        <taxon>Boletoideae</taxon>
        <taxon>Boletus</taxon>
    </lineage>
</organism>
<feature type="region of interest" description="Disordered" evidence="6">
    <location>
        <begin position="119"/>
        <end position="184"/>
    </location>
</feature>
<feature type="repeat" description="WD" evidence="5">
    <location>
        <begin position="289"/>
        <end position="330"/>
    </location>
</feature>
<dbReference type="InterPro" id="IPR020472">
    <property type="entry name" value="WD40_PAC1"/>
</dbReference>
<feature type="repeat" description="WD" evidence="5">
    <location>
        <begin position="372"/>
        <end position="406"/>
    </location>
</feature>
<evidence type="ECO:0000256" key="2">
    <source>
        <dbReference type="ARBA" id="ARBA00022574"/>
    </source>
</evidence>
<dbReference type="Gene3D" id="2.130.10.10">
    <property type="entry name" value="YVTN repeat-like/Quinoprotein amine dehydrogenase"/>
    <property type="match status" value="1"/>
</dbReference>
<evidence type="ECO:0000256" key="6">
    <source>
        <dbReference type="SAM" id="MobiDB-lite"/>
    </source>
</evidence>
<gene>
    <name evidence="7" type="ORF">L210DRAFT_3528265</name>
</gene>
<protein>
    <submittedName>
        <fullName evidence="7">WD40 repeat-like protein</fullName>
    </submittedName>
</protein>
<comment type="caution">
    <text evidence="7">The sequence shown here is derived from an EMBL/GenBank/DDBJ whole genome shotgun (WGS) entry which is preliminary data.</text>
</comment>
<keyword evidence="3" id="KW-0677">Repeat</keyword>
<dbReference type="Pfam" id="PF00400">
    <property type="entry name" value="WD40"/>
    <property type="match status" value="7"/>
</dbReference>
<evidence type="ECO:0000256" key="4">
    <source>
        <dbReference type="ARBA" id="ARBA00023242"/>
    </source>
</evidence>
<dbReference type="EMBL" id="WHUW01000005">
    <property type="protein sequence ID" value="KAF8445714.1"/>
    <property type="molecule type" value="Genomic_DNA"/>
</dbReference>
<dbReference type="InterPro" id="IPR045183">
    <property type="entry name" value="Ebi-like"/>
</dbReference>
<dbReference type="PRINTS" id="PR00320">
    <property type="entry name" value="GPROTEINBRPT"/>
</dbReference>
<dbReference type="CDD" id="cd00200">
    <property type="entry name" value="WD40"/>
    <property type="match status" value="1"/>
</dbReference>
<dbReference type="GO" id="GO:0003714">
    <property type="term" value="F:transcription corepressor activity"/>
    <property type="evidence" value="ECO:0007669"/>
    <property type="project" value="InterPro"/>
</dbReference>
<evidence type="ECO:0000256" key="5">
    <source>
        <dbReference type="PROSITE-ProRule" id="PRU00221"/>
    </source>
</evidence>
<sequence>MMTVPITITADEVNCLIHAYFQDSGFQHSAFSLRMEGRLDHSHHIKKHIPRGELIERLSKALLYAEVEAHWKGDSFTKNCKSPFSLLERHVCSFDSNPTMMLAPQKPGGSNIAMLAGETGIKRKSISPSTEDARAEKRARKVAEDNHATMTVDEPSGSASKEAKSSESQQPSSENAVKKAKTKRLDPVSLLQGHKAEVFVVAWSPTTPGQLVSGSRDATVNYWNIPPGSYEASNSSPPRPTLTLSNIAPSAQADLTSIDWSPDGSLVAIGSYDSALRIYTSAGKAYLNDNHHKGPIFAAKFSPSGQWITTASLDSTSCVWDIKNKRLYRQYRNHEACCLDVDWIDDSTFASGGSDRVVHIVSLNGTKPIQTLRGHEGEVNMIKCNPSRTRLATCSDDATARIWNIEHPHSGNSITTGVVLKGHKRCLTSIKWCPNNQAGELVATASFDFTARLWDSVTGDCLKVFTDHTKYVFALSFSPNGSLLVTGGGDGSLNMYDVKTRERTWTWSSGEKTGVFEIDWKEWGEQSLIALAMEHKVVGVVDPAKLPQQGML</sequence>
<feature type="repeat" description="WD" evidence="5">
    <location>
        <begin position="420"/>
        <end position="464"/>
    </location>
</feature>
<dbReference type="PANTHER" id="PTHR22846:SF2">
    <property type="entry name" value="F-BOX-LIKE_WD REPEAT-CONTAINING PROTEIN EBI"/>
    <property type="match status" value="1"/>
</dbReference>
<evidence type="ECO:0000313" key="8">
    <source>
        <dbReference type="Proteomes" id="UP001194468"/>
    </source>
</evidence>